<dbReference type="CDD" id="cd17159">
    <property type="entry name" value="DCX4_DCDC5"/>
    <property type="match status" value="1"/>
</dbReference>
<dbReference type="SUPFAM" id="SSF89837">
    <property type="entry name" value="Doublecortin (DC)"/>
    <property type="match status" value="3"/>
</dbReference>
<organism evidence="3 4">
    <name type="scientific">Chiloscyllium punctatum</name>
    <name type="common">Brownbanded bambooshark</name>
    <name type="synonym">Hemiscyllium punctatum</name>
    <dbReference type="NCBI Taxonomy" id="137246"/>
    <lineage>
        <taxon>Eukaryota</taxon>
        <taxon>Metazoa</taxon>
        <taxon>Chordata</taxon>
        <taxon>Craniata</taxon>
        <taxon>Vertebrata</taxon>
        <taxon>Chondrichthyes</taxon>
        <taxon>Elasmobranchii</taxon>
        <taxon>Galeomorphii</taxon>
        <taxon>Galeoidea</taxon>
        <taxon>Orectolobiformes</taxon>
        <taxon>Hemiscylliidae</taxon>
        <taxon>Chiloscyllium</taxon>
    </lineage>
</organism>
<dbReference type="CDD" id="cd17156">
    <property type="entry name" value="DCX1_DCDC5"/>
    <property type="match status" value="1"/>
</dbReference>
<sequence>MFILGKRWAIKHEGTAKPGQWKHSKLENPLWNKLTYMWPVLPDGELNEEYDWPIEGSLLPNAPPLLKPSQRNHAGYTPVRIKVLKNGERDKSRILTVTGPDITNMLKKTYNVARTKIRWRGRSELQRSKDMQADPSIKVHELEFKQFLERCTLMLGLPFAARRLFDETGKEHTLLKDLQRDQLVYVSCGEAWIDPNLTSLEQRKRLQLNKLTCDIALIRSYSAMRNPEGLVLEVVGTLMPGAKLALAESVVPINHGETTSEADKQNQPCTATTDEDHNENRNFLTDLLDAHTRTHLTVDARYPKEHYPWERKSKAFDDDGVSWQEDGKSFTNIDLYNKYRSHPKPLKPQRIHQQQFQFQDGHIIICGCPWLVVGVLEMNAQPGAEVTLMEKKADDIFQRWIWREDNRTFHLMGNPDLVLAVSMTQKNSGYGKSVMEVQGCSIILQKYKGYSYGAANQKWFWMPEIKVLNAFYTSVLDKEITAANQASVCTFCICKTEELDQPGYYITHACTKQKTMVCLACSRALRGQNIMTKLNPGNSFICATGRELSQIEETGPFKCIRVTKTDLSTSEVENTLAYWEEKWISLRKETSVQTISREISAAKTQLAVRVMAYRNGAGYEDGQLIIGTTFSSLLATCTQRLALTRPACRLYTADGILILTLPELIAWAVNETLQEHKSKTKQNDEDEGGRPSELGSEEIKEDWAEPSTHGTDHLVQRLPRITTEDLESIDTELISLIVRNPIEVWVSCGESFVPLSESNRRLKLQRKQWLQKQKVLFDLDKMKHKMRHIQGRRVGSMGPASMVPTKSSIQPVAVAGGWTEPSPEEVKLLEDVQSMEMHLSEVHAMLKKEYPSFHSKLVSSQRPLYSQPDVKRVLAYLNGGFPDQGTYVFGKTIQELLENCTARLKLRCTAKTLFSPDGEQITSWERIERDMLVCVSLGEPFMTSTASRQRVEIRANYAKVLKEQGQDATNIVITSRMMSKAQGLAPSPFLAILPAREINE</sequence>
<evidence type="ECO:0000256" key="1">
    <source>
        <dbReference type="SAM" id="MobiDB-lite"/>
    </source>
</evidence>
<comment type="caution">
    <text evidence="3">The sequence shown here is derived from an EMBL/GenBank/DDBJ whole genome shotgun (WGS) entry which is preliminary data.</text>
</comment>
<gene>
    <name evidence="3" type="ORF">chiPu_0005605</name>
</gene>
<dbReference type="Proteomes" id="UP000287033">
    <property type="component" value="Unassembled WGS sequence"/>
</dbReference>
<dbReference type="OrthoDB" id="9999986at2759"/>
<evidence type="ECO:0000313" key="4">
    <source>
        <dbReference type="Proteomes" id="UP000287033"/>
    </source>
</evidence>
<dbReference type="CDD" id="cd23427">
    <property type="entry name" value="beta-trefoil_Ricin_DCDC1"/>
    <property type="match status" value="1"/>
</dbReference>
<evidence type="ECO:0000259" key="2">
    <source>
        <dbReference type="Pfam" id="PF24478"/>
    </source>
</evidence>
<accession>A0A401S9X3</accession>
<name>A0A401S9X3_CHIPU</name>
<dbReference type="STRING" id="137246.A0A401S9X3"/>
<protein>
    <recommendedName>
        <fullName evidence="2">DCDC1 second doublecortin-like domain-containing protein</fullName>
    </recommendedName>
</protein>
<reference evidence="3 4" key="1">
    <citation type="journal article" date="2018" name="Nat. Ecol. Evol.">
        <title>Shark genomes provide insights into elasmobranch evolution and the origin of vertebrates.</title>
        <authorList>
            <person name="Hara Y"/>
            <person name="Yamaguchi K"/>
            <person name="Onimaru K"/>
            <person name="Kadota M"/>
            <person name="Koyanagi M"/>
            <person name="Keeley SD"/>
            <person name="Tatsumi K"/>
            <person name="Tanaka K"/>
            <person name="Motone F"/>
            <person name="Kageyama Y"/>
            <person name="Nozu R"/>
            <person name="Adachi N"/>
            <person name="Nishimura O"/>
            <person name="Nakagawa R"/>
            <person name="Tanegashima C"/>
            <person name="Kiyatake I"/>
            <person name="Matsumoto R"/>
            <person name="Murakumo K"/>
            <person name="Nishida K"/>
            <person name="Terakita A"/>
            <person name="Kuratani S"/>
            <person name="Sato K"/>
            <person name="Hyodo S Kuraku.S."/>
        </authorList>
    </citation>
    <scope>NUCLEOTIDE SEQUENCE [LARGE SCALE GENOMIC DNA]</scope>
</reference>
<dbReference type="PANTHER" id="PTHR46302:SF3">
    <property type="entry name" value="DOUBLECORTIN DOMAIN-CONTAINING PROTEIN 1"/>
    <property type="match status" value="1"/>
</dbReference>
<proteinExistence type="predicted"/>
<dbReference type="EMBL" id="BEZZ01000154">
    <property type="protein sequence ID" value="GCC27183.1"/>
    <property type="molecule type" value="Genomic_DNA"/>
</dbReference>
<dbReference type="Pfam" id="PF24478">
    <property type="entry name" value="DCX2_DCDC1"/>
    <property type="match status" value="2"/>
</dbReference>
<dbReference type="GO" id="GO:0030496">
    <property type="term" value="C:midbody"/>
    <property type="evidence" value="ECO:0007669"/>
    <property type="project" value="TreeGrafter"/>
</dbReference>
<dbReference type="InterPro" id="IPR056415">
    <property type="entry name" value="DCX2_DCDC1"/>
</dbReference>
<dbReference type="GO" id="GO:0035556">
    <property type="term" value="P:intracellular signal transduction"/>
    <property type="evidence" value="ECO:0007669"/>
    <property type="project" value="InterPro"/>
</dbReference>
<dbReference type="PROSITE" id="PS50231">
    <property type="entry name" value="RICIN_B_LECTIN"/>
    <property type="match status" value="1"/>
</dbReference>
<dbReference type="AlphaFoldDB" id="A0A401S9X3"/>
<dbReference type="GO" id="GO:0008017">
    <property type="term" value="F:microtubule binding"/>
    <property type="evidence" value="ECO:0007669"/>
    <property type="project" value="InterPro"/>
</dbReference>
<feature type="region of interest" description="Disordered" evidence="1">
    <location>
        <begin position="257"/>
        <end position="277"/>
    </location>
</feature>
<feature type="region of interest" description="Disordered" evidence="1">
    <location>
        <begin position="676"/>
        <end position="716"/>
    </location>
</feature>
<dbReference type="PANTHER" id="PTHR46302">
    <property type="entry name" value="DOUBLECORTIN DOMAIN-CONTAINING PROTEIN 1"/>
    <property type="match status" value="1"/>
</dbReference>
<keyword evidence="4" id="KW-1185">Reference proteome</keyword>
<feature type="domain" description="DCDC1 second doublecortin-like" evidence="2">
    <location>
        <begin position="595"/>
        <end position="665"/>
    </location>
</feature>
<evidence type="ECO:0000313" key="3">
    <source>
        <dbReference type="EMBL" id="GCC27183.1"/>
    </source>
</evidence>
<feature type="domain" description="DCDC1 second doublecortin-like" evidence="2">
    <location>
        <begin position="869"/>
        <end position="928"/>
    </location>
</feature>
<dbReference type="OMA" id="MMLCLAC"/>
<dbReference type="InterPro" id="IPR043188">
    <property type="entry name" value="DCDC1"/>
</dbReference>
<dbReference type="GO" id="GO:1902412">
    <property type="term" value="P:regulation of mitotic cytokinesis"/>
    <property type="evidence" value="ECO:0007669"/>
    <property type="project" value="InterPro"/>
</dbReference>
<dbReference type="InterPro" id="IPR036572">
    <property type="entry name" value="Doublecortin_dom_sf"/>
</dbReference>
<dbReference type="CDD" id="cd17158">
    <property type="entry name" value="DCX3_DCDC5"/>
    <property type="match status" value="1"/>
</dbReference>